<dbReference type="GO" id="GO:0009506">
    <property type="term" value="C:plasmodesma"/>
    <property type="evidence" value="ECO:0007669"/>
    <property type="project" value="TreeGrafter"/>
</dbReference>
<keyword evidence="1" id="KW-0812">Transmembrane</keyword>
<keyword evidence="1" id="KW-0472">Membrane</keyword>
<evidence type="ECO:0000313" key="2">
    <source>
        <dbReference type="EMBL" id="JAD38314.1"/>
    </source>
</evidence>
<dbReference type="EMBL" id="GBRH01259581">
    <property type="protein sequence ID" value="JAD38314.1"/>
    <property type="molecule type" value="Transcribed_RNA"/>
</dbReference>
<reference evidence="2" key="1">
    <citation type="submission" date="2014-09" db="EMBL/GenBank/DDBJ databases">
        <authorList>
            <person name="Magalhaes I.L.F."/>
            <person name="Oliveira U."/>
            <person name="Santos F.R."/>
            <person name="Vidigal T.H.D.A."/>
            <person name="Brescovit A.D."/>
            <person name="Santos A.J."/>
        </authorList>
    </citation>
    <scope>NUCLEOTIDE SEQUENCE</scope>
    <source>
        <tissue evidence="2">Shoot tissue taken approximately 20 cm above the soil surface</tissue>
    </source>
</reference>
<organism evidence="2">
    <name type="scientific">Arundo donax</name>
    <name type="common">Giant reed</name>
    <name type="synonym">Donax arundinaceus</name>
    <dbReference type="NCBI Taxonomy" id="35708"/>
    <lineage>
        <taxon>Eukaryota</taxon>
        <taxon>Viridiplantae</taxon>
        <taxon>Streptophyta</taxon>
        <taxon>Embryophyta</taxon>
        <taxon>Tracheophyta</taxon>
        <taxon>Spermatophyta</taxon>
        <taxon>Magnoliopsida</taxon>
        <taxon>Liliopsida</taxon>
        <taxon>Poales</taxon>
        <taxon>Poaceae</taxon>
        <taxon>PACMAD clade</taxon>
        <taxon>Arundinoideae</taxon>
        <taxon>Arundineae</taxon>
        <taxon>Arundo</taxon>
    </lineage>
</organism>
<evidence type="ECO:0000256" key="1">
    <source>
        <dbReference type="SAM" id="Phobius"/>
    </source>
</evidence>
<keyword evidence="1" id="KW-1133">Transmembrane helix</keyword>
<dbReference type="AlphaFoldDB" id="A0A0A8ZFX1"/>
<dbReference type="PANTHER" id="PTHR31414">
    <property type="entry name" value="TRANSMEMBRANE PROTEIN DDB_G0292058"/>
    <property type="match status" value="1"/>
</dbReference>
<reference evidence="2" key="2">
    <citation type="journal article" date="2015" name="Data Brief">
        <title>Shoot transcriptome of the giant reed, Arundo donax.</title>
        <authorList>
            <person name="Barrero R.A."/>
            <person name="Guerrero F.D."/>
            <person name="Moolhuijzen P."/>
            <person name="Goolsby J.A."/>
            <person name="Tidwell J."/>
            <person name="Bellgard S.E."/>
            <person name="Bellgard M.I."/>
        </authorList>
    </citation>
    <scope>NUCLEOTIDE SEQUENCE</scope>
    <source>
        <tissue evidence="2">Shoot tissue taken approximately 20 cm above the soil surface</tissue>
    </source>
</reference>
<proteinExistence type="predicted"/>
<sequence length="163" mass="18637">MPMLCNPFMPDLSNRTCTRGEVTLDNATQVWKSFECQTTTVSGAEICTTVGRVTPRIYGQMEAGVTVSQGLYRYGPFLIQLQDCTFVRDTFTTINQNYCPDLQRYSKWVYVGLVMVSSAVMLSLIFWVIYARERRHRAYNKQFVAEHQPYPVEDKPAPMAPNA</sequence>
<dbReference type="PANTHER" id="PTHR31414:SF15">
    <property type="entry name" value="PLASMA MEMBRANE FUSION PROTEIN"/>
    <property type="match status" value="1"/>
</dbReference>
<feature type="transmembrane region" description="Helical" evidence="1">
    <location>
        <begin position="108"/>
        <end position="131"/>
    </location>
</feature>
<accession>A0A0A8ZFX1</accession>
<name>A0A0A8ZFX1_ARUDO</name>
<protein>
    <submittedName>
        <fullName evidence="2">Uncharacterized protein</fullName>
    </submittedName>
</protein>
<dbReference type="GO" id="GO:0005886">
    <property type="term" value="C:plasma membrane"/>
    <property type="evidence" value="ECO:0007669"/>
    <property type="project" value="TreeGrafter"/>
</dbReference>
<dbReference type="InterPro" id="IPR040283">
    <property type="entry name" value="DDB_G0292058-like"/>
</dbReference>